<dbReference type="SUPFAM" id="SSF52047">
    <property type="entry name" value="RNI-like"/>
    <property type="match status" value="1"/>
</dbReference>
<evidence type="ECO:0000256" key="1">
    <source>
        <dbReference type="ARBA" id="ARBA00022821"/>
    </source>
</evidence>
<dbReference type="InterPro" id="IPR032675">
    <property type="entry name" value="LRR_dom_sf"/>
</dbReference>
<evidence type="ECO:0000313" key="4">
    <source>
        <dbReference type="Proteomes" id="UP000593564"/>
    </source>
</evidence>
<comment type="caution">
    <text evidence="3">The sequence shown here is derived from an EMBL/GenBank/DDBJ whole genome shotgun (WGS) entry which is preliminary data.</text>
</comment>
<evidence type="ECO:0000259" key="2">
    <source>
        <dbReference type="Pfam" id="PF23247"/>
    </source>
</evidence>
<feature type="domain" description="Disease resistance protein At4g27190-like leucine-rich repeats" evidence="2">
    <location>
        <begin position="206"/>
        <end position="324"/>
    </location>
</feature>
<dbReference type="PANTHER" id="PTHR33463">
    <property type="entry name" value="NB-ARC DOMAIN-CONTAINING PROTEIN-RELATED"/>
    <property type="match status" value="1"/>
</dbReference>
<gene>
    <name evidence="3" type="ORF">HYC85_025225</name>
</gene>
<dbReference type="InterPro" id="IPR057135">
    <property type="entry name" value="At4g27190-like_LRR"/>
</dbReference>
<keyword evidence="4" id="KW-1185">Reference proteome</keyword>
<accession>A0A7J7GAE9</accession>
<proteinExistence type="predicted"/>
<dbReference type="InterPro" id="IPR050905">
    <property type="entry name" value="Plant_NBS-LRR"/>
</dbReference>
<reference evidence="3 4" key="2">
    <citation type="submission" date="2020-07" db="EMBL/GenBank/DDBJ databases">
        <title>Genome assembly of wild tea tree DASZ reveals pedigree and selection history of tea varieties.</title>
        <authorList>
            <person name="Zhang W."/>
        </authorList>
    </citation>
    <scope>NUCLEOTIDE SEQUENCE [LARGE SCALE GENOMIC DNA]</scope>
    <source>
        <strain evidence="4">cv. G240</strain>
        <tissue evidence="3">Leaf</tissue>
    </source>
</reference>
<dbReference type="PANTHER" id="PTHR33463:SF209">
    <property type="entry name" value="DISEASE RESISTANCE PROTEIN RPS2-LIKE"/>
    <property type="match status" value="1"/>
</dbReference>
<keyword evidence="1" id="KW-0611">Plant defense</keyword>
<dbReference type="EMBL" id="JACBKZ010000012">
    <property type="protein sequence ID" value="KAF5937719.1"/>
    <property type="molecule type" value="Genomic_DNA"/>
</dbReference>
<feature type="domain" description="Disease resistance protein At4g27190-like leucine-rich repeats" evidence="2">
    <location>
        <begin position="346"/>
        <end position="492"/>
    </location>
</feature>
<organism evidence="3 4">
    <name type="scientific">Camellia sinensis</name>
    <name type="common">Tea plant</name>
    <name type="synonym">Thea sinensis</name>
    <dbReference type="NCBI Taxonomy" id="4442"/>
    <lineage>
        <taxon>Eukaryota</taxon>
        <taxon>Viridiplantae</taxon>
        <taxon>Streptophyta</taxon>
        <taxon>Embryophyta</taxon>
        <taxon>Tracheophyta</taxon>
        <taxon>Spermatophyta</taxon>
        <taxon>Magnoliopsida</taxon>
        <taxon>eudicotyledons</taxon>
        <taxon>Gunneridae</taxon>
        <taxon>Pentapetalae</taxon>
        <taxon>asterids</taxon>
        <taxon>Ericales</taxon>
        <taxon>Theaceae</taxon>
        <taxon>Camellia</taxon>
    </lineage>
</organism>
<sequence>MHFCILLRGRCPSTPPWRCPGPAKGRCPLDPRELTGQLDPRHNQRSGNLESFIITNFSEMLDSDWVIDKVKRFNITVYPSSDYNVTEPNYRLPKRLELWSMDVTDLRDSNSLKMLSHSTKILELDSVKGLKNIMSDLDEYSFEHSTKLTLQKCDDLEYLINTPDDEVLPVLESLELTEPDNFKGIICHGQLLDFLPEVVTQSSVGPTPLKWFGNLKSIFFWKCAKMENVFSLSIARNLMHLEHIGIVDCYLTEVIVSNEGGEHEIAAMATDKIEFPKLKNLYLWGLPSYTAFCIAKNAIELPQLEYLFLSEIPKLSSLGPASAIESNYDAYIQPLFDNKVNLTSLESLYVNAMDNLIEIWPGELQVKLRVMTVRMCHGLPNILFPSNLMKAMQSLEILVVQDCQSVEVAFGIEGLIVREGHQDILFPSLIDVSLGHLPKLTHVWKDNLSGIQGFENLTSLNIKGCGSLRYVFPSSISKLLVKLQETEVTECRVMEVIIDEEPKVDDEAATNILMFPQLNTLKLRDLLNLRRFCLQAYTFERSLLKTVEVINCPNMKGPPFSIQAHARAANEQCSKGKLFNLNSTPSLGWKAFDYFNRLK</sequence>
<dbReference type="Proteomes" id="UP000593564">
    <property type="component" value="Unassembled WGS sequence"/>
</dbReference>
<dbReference type="AlphaFoldDB" id="A0A7J7GAE9"/>
<name>A0A7J7GAE9_CAMSI</name>
<dbReference type="Gene3D" id="3.80.10.10">
    <property type="entry name" value="Ribonuclease Inhibitor"/>
    <property type="match status" value="2"/>
</dbReference>
<protein>
    <recommendedName>
        <fullName evidence="2">Disease resistance protein At4g27190-like leucine-rich repeats domain-containing protein</fullName>
    </recommendedName>
</protein>
<evidence type="ECO:0000313" key="3">
    <source>
        <dbReference type="EMBL" id="KAF5937719.1"/>
    </source>
</evidence>
<dbReference type="Pfam" id="PF23247">
    <property type="entry name" value="LRR_RPS2"/>
    <property type="match status" value="2"/>
</dbReference>
<reference evidence="4" key="1">
    <citation type="journal article" date="2020" name="Nat. Commun.">
        <title>Genome assembly of wild tea tree DASZ reveals pedigree and selection history of tea varieties.</title>
        <authorList>
            <person name="Zhang W."/>
            <person name="Zhang Y."/>
            <person name="Qiu H."/>
            <person name="Guo Y."/>
            <person name="Wan H."/>
            <person name="Zhang X."/>
            <person name="Scossa F."/>
            <person name="Alseekh S."/>
            <person name="Zhang Q."/>
            <person name="Wang P."/>
            <person name="Xu L."/>
            <person name="Schmidt M.H."/>
            <person name="Jia X."/>
            <person name="Li D."/>
            <person name="Zhu A."/>
            <person name="Guo F."/>
            <person name="Chen W."/>
            <person name="Ni D."/>
            <person name="Usadel B."/>
            <person name="Fernie A.R."/>
            <person name="Wen W."/>
        </authorList>
    </citation>
    <scope>NUCLEOTIDE SEQUENCE [LARGE SCALE GENOMIC DNA]</scope>
    <source>
        <strain evidence="4">cv. G240</strain>
    </source>
</reference>